<proteinExistence type="predicted"/>
<evidence type="ECO:0000313" key="2">
    <source>
        <dbReference type="EnsemblPlants" id="AET4Gv20318700.4"/>
    </source>
</evidence>
<feature type="region of interest" description="Disordered" evidence="1">
    <location>
        <begin position="1"/>
        <end position="143"/>
    </location>
</feature>
<reference evidence="2" key="5">
    <citation type="journal article" date="2021" name="G3 (Bethesda)">
        <title>Aegilops tauschii genome assembly Aet v5.0 features greater sequence contiguity and improved annotation.</title>
        <authorList>
            <person name="Wang L."/>
            <person name="Zhu T."/>
            <person name="Rodriguez J.C."/>
            <person name="Deal K.R."/>
            <person name="Dubcovsky J."/>
            <person name="McGuire P.E."/>
            <person name="Lux T."/>
            <person name="Spannagl M."/>
            <person name="Mayer K.F.X."/>
            <person name="Baldrich P."/>
            <person name="Meyers B.C."/>
            <person name="Huo N."/>
            <person name="Gu Y.Q."/>
            <person name="Zhou H."/>
            <person name="Devos K.M."/>
            <person name="Bennetzen J.L."/>
            <person name="Unver T."/>
            <person name="Budak H."/>
            <person name="Gulick P.J."/>
            <person name="Galiba G."/>
            <person name="Kalapos B."/>
            <person name="Nelson D.R."/>
            <person name="Li P."/>
            <person name="You F.M."/>
            <person name="Luo M.C."/>
            <person name="Dvorak J."/>
        </authorList>
    </citation>
    <scope>NUCLEOTIDE SEQUENCE [LARGE SCALE GENOMIC DNA]</scope>
    <source>
        <strain evidence="2">cv. AL8/78</strain>
    </source>
</reference>
<dbReference type="AlphaFoldDB" id="A0A453HWX3"/>
<feature type="region of interest" description="Disordered" evidence="1">
    <location>
        <begin position="166"/>
        <end position="188"/>
    </location>
</feature>
<sequence length="304" mass="32156">PPSPRATAHSRSSPPSHRRPQPRTTEIQSFPCAATLPPTHRRPRFPPHPPPTSSLSSPSLPTLRPLPPASNPQIQSTQHRRPRTPYCPPWPPPPPPRSGSPHQPTTPPWGRVRGGCPSTSSPHSRRRHRATATTPTGPPACPCPSTVRAAVPAGVDAAGGARGGGRLPVLREGLPPSRAAGTSSRGASAWRMRLLPSAEVAGEEEPAADGRGHGVPGGQAPPAALIMSRADDDTVMEAVDSEVSVTCTDMGLVQKAFQALLCTKRHPIDQPMMHEVARVLLSLMQLLPSRSHPHACSLFISDIG</sequence>
<feature type="compositionally biased region" description="Low complexity" evidence="1">
    <location>
        <begin position="1"/>
        <end position="15"/>
    </location>
</feature>
<reference evidence="2" key="3">
    <citation type="journal article" date="2017" name="Nature">
        <title>Genome sequence of the progenitor of the wheat D genome Aegilops tauschii.</title>
        <authorList>
            <person name="Luo M.C."/>
            <person name="Gu Y.Q."/>
            <person name="Puiu D."/>
            <person name="Wang H."/>
            <person name="Twardziok S.O."/>
            <person name="Deal K.R."/>
            <person name="Huo N."/>
            <person name="Zhu T."/>
            <person name="Wang L."/>
            <person name="Wang Y."/>
            <person name="McGuire P.E."/>
            <person name="Liu S."/>
            <person name="Long H."/>
            <person name="Ramasamy R.K."/>
            <person name="Rodriguez J.C."/>
            <person name="Van S.L."/>
            <person name="Yuan L."/>
            <person name="Wang Z."/>
            <person name="Xia Z."/>
            <person name="Xiao L."/>
            <person name="Anderson O.D."/>
            <person name="Ouyang S."/>
            <person name="Liang Y."/>
            <person name="Zimin A.V."/>
            <person name="Pertea G."/>
            <person name="Qi P."/>
            <person name="Bennetzen J.L."/>
            <person name="Dai X."/>
            <person name="Dawson M.W."/>
            <person name="Muller H.G."/>
            <person name="Kugler K."/>
            <person name="Rivarola-Duarte L."/>
            <person name="Spannagl M."/>
            <person name="Mayer K.F.X."/>
            <person name="Lu F.H."/>
            <person name="Bevan M.W."/>
            <person name="Leroy P."/>
            <person name="Li P."/>
            <person name="You F.M."/>
            <person name="Sun Q."/>
            <person name="Liu Z."/>
            <person name="Lyons E."/>
            <person name="Wicker T."/>
            <person name="Salzberg S.L."/>
            <person name="Devos K.M."/>
            <person name="Dvorak J."/>
        </authorList>
    </citation>
    <scope>NUCLEOTIDE SEQUENCE [LARGE SCALE GENOMIC DNA]</scope>
    <source>
        <strain evidence="2">cv. AL8/78</strain>
    </source>
</reference>
<feature type="compositionally biased region" description="Low complexity" evidence="1">
    <location>
        <begin position="53"/>
        <end position="63"/>
    </location>
</feature>
<feature type="compositionally biased region" description="Pro residues" evidence="1">
    <location>
        <begin position="85"/>
        <end position="98"/>
    </location>
</feature>
<name>A0A453HWX3_AEGTS</name>
<dbReference type="EnsemblPlants" id="AET4Gv20318700.4">
    <property type="protein sequence ID" value="AET4Gv20318700.4"/>
    <property type="gene ID" value="AET4Gv20318700"/>
</dbReference>
<evidence type="ECO:0000313" key="3">
    <source>
        <dbReference type="Proteomes" id="UP000015105"/>
    </source>
</evidence>
<feature type="compositionally biased region" description="Low complexity" evidence="1">
    <location>
        <begin position="167"/>
        <end position="188"/>
    </location>
</feature>
<reference evidence="3" key="1">
    <citation type="journal article" date="2014" name="Science">
        <title>Ancient hybridizations among the ancestral genomes of bread wheat.</title>
        <authorList>
            <consortium name="International Wheat Genome Sequencing Consortium,"/>
            <person name="Marcussen T."/>
            <person name="Sandve S.R."/>
            <person name="Heier L."/>
            <person name="Spannagl M."/>
            <person name="Pfeifer M."/>
            <person name="Jakobsen K.S."/>
            <person name="Wulff B.B."/>
            <person name="Steuernagel B."/>
            <person name="Mayer K.F."/>
            <person name="Olsen O.A."/>
        </authorList>
    </citation>
    <scope>NUCLEOTIDE SEQUENCE [LARGE SCALE GENOMIC DNA]</scope>
    <source>
        <strain evidence="3">cv. AL8/78</strain>
    </source>
</reference>
<reference evidence="2" key="4">
    <citation type="submission" date="2019-03" db="UniProtKB">
        <authorList>
            <consortium name="EnsemblPlants"/>
        </authorList>
    </citation>
    <scope>IDENTIFICATION</scope>
</reference>
<reference evidence="3" key="2">
    <citation type="journal article" date="2017" name="Nat. Plants">
        <title>The Aegilops tauschii genome reveals multiple impacts of transposons.</title>
        <authorList>
            <person name="Zhao G."/>
            <person name="Zou C."/>
            <person name="Li K."/>
            <person name="Wang K."/>
            <person name="Li T."/>
            <person name="Gao L."/>
            <person name="Zhang X."/>
            <person name="Wang H."/>
            <person name="Yang Z."/>
            <person name="Liu X."/>
            <person name="Jiang W."/>
            <person name="Mao L."/>
            <person name="Kong X."/>
            <person name="Jiao Y."/>
            <person name="Jia J."/>
        </authorList>
    </citation>
    <scope>NUCLEOTIDE SEQUENCE [LARGE SCALE GENOMIC DNA]</scope>
    <source>
        <strain evidence="3">cv. AL8/78</strain>
    </source>
</reference>
<dbReference type="STRING" id="200361.A0A453HWX3"/>
<protein>
    <submittedName>
        <fullName evidence="2">Uncharacterized protein</fullName>
    </submittedName>
</protein>
<evidence type="ECO:0000256" key="1">
    <source>
        <dbReference type="SAM" id="MobiDB-lite"/>
    </source>
</evidence>
<dbReference type="Proteomes" id="UP000015105">
    <property type="component" value="Chromosome 4D"/>
</dbReference>
<accession>A0A453HWX3</accession>
<feature type="region of interest" description="Disordered" evidence="1">
    <location>
        <begin position="200"/>
        <end position="221"/>
    </location>
</feature>
<organism evidence="2 3">
    <name type="scientific">Aegilops tauschii subsp. strangulata</name>
    <name type="common">Goatgrass</name>
    <dbReference type="NCBI Taxonomy" id="200361"/>
    <lineage>
        <taxon>Eukaryota</taxon>
        <taxon>Viridiplantae</taxon>
        <taxon>Streptophyta</taxon>
        <taxon>Embryophyta</taxon>
        <taxon>Tracheophyta</taxon>
        <taxon>Spermatophyta</taxon>
        <taxon>Magnoliopsida</taxon>
        <taxon>Liliopsida</taxon>
        <taxon>Poales</taxon>
        <taxon>Poaceae</taxon>
        <taxon>BOP clade</taxon>
        <taxon>Pooideae</taxon>
        <taxon>Triticodae</taxon>
        <taxon>Triticeae</taxon>
        <taxon>Triticinae</taxon>
        <taxon>Aegilops</taxon>
    </lineage>
</organism>
<keyword evidence="3" id="KW-1185">Reference proteome</keyword>
<dbReference type="Gramene" id="AET4Gv20318700.4">
    <property type="protein sequence ID" value="AET4Gv20318700.4"/>
    <property type="gene ID" value="AET4Gv20318700"/>
</dbReference>